<evidence type="ECO:0000256" key="9">
    <source>
        <dbReference type="ARBA" id="ARBA00023273"/>
    </source>
</evidence>
<reference evidence="13 14" key="1">
    <citation type="submission" date="2008-07" db="EMBL/GenBank/DDBJ databases">
        <authorList>
            <person name="El-Sayed N."/>
            <person name="Caler E."/>
            <person name="Inman J."/>
            <person name="Amedeo P."/>
            <person name="Hass B."/>
            <person name="Wortman J."/>
        </authorList>
    </citation>
    <scope>NUCLEOTIDE SEQUENCE [LARGE SCALE GENOMIC DNA]</scope>
    <source>
        <strain evidence="14">ATCC 50983 / TXsc</strain>
    </source>
</reference>
<protein>
    <recommendedName>
        <fullName evidence="11">Dynein regulatory complex protein 12</fullName>
    </recommendedName>
</protein>
<dbReference type="PANTHER" id="PTHR28656">
    <property type="entry name" value="COILED-COIL DOMAIN-CONTAINING PROTEIN 153"/>
    <property type="match status" value="1"/>
</dbReference>
<evidence type="ECO:0000256" key="6">
    <source>
        <dbReference type="ARBA" id="ARBA00023054"/>
    </source>
</evidence>
<dbReference type="RefSeq" id="XP_002774117.1">
    <property type="nucleotide sequence ID" value="XM_002774071.1"/>
</dbReference>
<comment type="function">
    <text evidence="1">Component of the nexin-dynein regulatory complex (N-DRC), a key regulator of ciliary/flagellar motility which maintains the alignment and integrity of the distal axoneme and regulates microtubule sliding in motile axonemes.</text>
</comment>
<comment type="similarity">
    <text evidence="10">Belongs to the DRC12 family.</text>
</comment>
<comment type="subunit">
    <text evidence="3">Component of the nexin-dynein regulatory complex (N-DRC).</text>
</comment>
<keyword evidence="7" id="KW-0969">Cilium</keyword>
<evidence type="ECO:0000256" key="11">
    <source>
        <dbReference type="ARBA" id="ARBA00044800"/>
    </source>
</evidence>
<organism evidence="14">
    <name type="scientific">Perkinsus marinus (strain ATCC 50983 / TXsc)</name>
    <dbReference type="NCBI Taxonomy" id="423536"/>
    <lineage>
        <taxon>Eukaryota</taxon>
        <taxon>Sar</taxon>
        <taxon>Alveolata</taxon>
        <taxon>Perkinsozoa</taxon>
        <taxon>Perkinsea</taxon>
        <taxon>Perkinsida</taxon>
        <taxon>Perkinsidae</taxon>
        <taxon>Perkinsus</taxon>
    </lineage>
</organism>
<dbReference type="InParanoid" id="C5LBW2"/>
<dbReference type="InterPro" id="IPR033585">
    <property type="entry name" value="DRC12-like"/>
</dbReference>
<evidence type="ECO:0000256" key="7">
    <source>
        <dbReference type="ARBA" id="ARBA00023069"/>
    </source>
</evidence>
<dbReference type="Proteomes" id="UP000007800">
    <property type="component" value="Unassembled WGS sequence"/>
</dbReference>
<dbReference type="AlphaFoldDB" id="C5LBW2"/>
<evidence type="ECO:0000256" key="8">
    <source>
        <dbReference type="ARBA" id="ARBA00023212"/>
    </source>
</evidence>
<evidence type="ECO:0000256" key="5">
    <source>
        <dbReference type="ARBA" id="ARBA00022846"/>
    </source>
</evidence>
<comment type="subcellular location">
    <subcellularLocation>
        <location evidence="2">Cytoplasm</location>
        <location evidence="2">Cytoskeleton</location>
        <location evidence="2">Flagellum axoneme</location>
    </subcellularLocation>
</comment>
<evidence type="ECO:0000256" key="4">
    <source>
        <dbReference type="ARBA" id="ARBA00022490"/>
    </source>
</evidence>
<accession>C5LBW2</accession>
<keyword evidence="9" id="KW-0966">Cell projection</keyword>
<dbReference type="GeneID" id="9064738"/>
<evidence type="ECO:0000256" key="10">
    <source>
        <dbReference type="ARBA" id="ARBA00044754"/>
    </source>
</evidence>
<keyword evidence="8" id="KW-0206">Cytoskeleton</keyword>
<evidence type="ECO:0000313" key="13">
    <source>
        <dbReference type="EMBL" id="EER05933.1"/>
    </source>
</evidence>
<keyword evidence="5" id="KW-0282">Flagellum</keyword>
<gene>
    <name evidence="13" type="ORF">Pmar_PMAR011991</name>
</gene>
<sequence length="289" mass="33667">MTTSAPSQSIRGDAPTFALDGCDFIRNMICESDFLGIIGYATYFGLLESSDMQEEDIIRAVRNHWMEYDANPSRAILDELFSLEVDETVAQSIDSKDKIFSSVRDANTERPVTRSQVKKESTPTELLVLSMEADEIAKRTREDRMAMREMEKELIQAQHATFAITSDAARGYKQIQEMRINKINKMETLLTGQREEMDIRTHEWQEIAREKDDEIKLKDTAIEELKQRMDNVANEFADMLTETLTILKRKLDATIEELREDELNYNESKRRDNKHFIEKLKEFNIELFE</sequence>
<evidence type="ECO:0000256" key="2">
    <source>
        <dbReference type="ARBA" id="ARBA00004611"/>
    </source>
</evidence>
<evidence type="ECO:0000256" key="3">
    <source>
        <dbReference type="ARBA" id="ARBA00011248"/>
    </source>
</evidence>
<keyword evidence="14" id="KW-1185">Reference proteome</keyword>
<dbReference type="OrthoDB" id="446386at2759"/>
<dbReference type="PANTHER" id="PTHR28656:SF1">
    <property type="entry name" value="COILED-COIL DOMAIN-CONTAINING PROTEIN 153"/>
    <property type="match status" value="1"/>
</dbReference>
<evidence type="ECO:0000256" key="12">
    <source>
        <dbReference type="SAM" id="Coils"/>
    </source>
</evidence>
<evidence type="ECO:0000313" key="14">
    <source>
        <dbReference type="Proteomes" id="UP000007800"/>
    </source>
</evidence>
<feature type="coiled-coil region" evidence="12">
    <location>
        <begin position="208"/>
        <end position="271"/>
    </location>
</feature>
<keyword evidence="6 12" id="KW-0175">Coiled coil</keyword>
<keyword evidence="4" id="KW-0963">Cytoplasm</keyword>
<dbReference type="EMBL" id="GG680918">
    <property type="protein sequence ID" value="EER05933.1"/>
    <property type="molecule type" value="Genomic_DNA"/>
</dbReference>
<name>C5LBW2_PERM5</name>
<proteinExistence type="inferred from homology"/>
<evidence type="ECO:0000256" key="1">
    <source>
        <dbReference type="ARBA" id="ARBA00003029"/>
    </source>
</evidence>